<feature type="region of interest" description="Disordered" evidence="2">
    <location>
        <begin position="91"/>
        <end position="119"/>
    </location>
</feature>
<keyword evidence="1" id="KW-0677">Repeat</keyword>
<proteinExistence type="predicted"/>
<dbReference type="Gene3D" id="1.25.40.10">
    <property type="entry name" value="Tetratricopeptide repeat domain"/>
    <property type="match status" value="1"/>
</dbReference>
<dbReference type="GO" id="GO:0009451">
    <property type="term" value="P:RNA modification"/>
    <property type="evidence" value="ECO:0007669"/>
    <property type="project" value="InterPro"/>
</dbReference>
<evidence type="ECO:0008006" key="5">
    <source>
        <dbReference type="Google" id="ProtNLM"/>
    </source>
</evidence>
<name>A0A5P1E291_ASPOF</name>
<dbReference type="InterPro" id="IPR011990">
    <property type="entry name" value="TPR-like_helical_dom_sf"/>
</dbReference>
<dbReference type="Proteomes" id="UP000243459">
    <property type="component" value="Chromosome 10"/>
</dbReference>
<dbReference type="Pfam" id="PF01535">
    <property type="entry name" value="PPR"/>
    <property type="match status" value="2"/>
</dbReference>
<protein>
    <recommendedName>
        <fullName evidence="5">Pentatricopeptide repeat-containing protein</fullName>
    </recommendedName>
</protein>
<organism evidence="3 4">
    <name type="scientific">Asparagus officinalis</name>
    <name type="common">Garden asparagus</name>
    <dbReference type="NCBI Taxonomy" id="4686"/>
    <lineage>
        <taxon>Eukaryota</taxon>
        <taxon>Viridiplantae</taxon>
        <taxon>Streptophyta</taxon>
        <taxon>Embryophyta</taxon>
        <taxon>Tracheophyta</taxon>
        <taxon>Spermatophyta</taxon>
        <taxon>Magnoliopsida</taxon>
        <taxon>Liliopsida</taxon>
        <taxon>Asparagales</taxon>
        <taxon>Asparagaceae</taxon>
        <taxon>Asparagoideae</taxon>
        <taxon>Asparagus</taxon>
    </lineage>
</organism>
<dbReference type="PANTHER" id="PTHR47926">
    <property type="entry name" value="PENTATRICOPEPTIDE REPEAT-CONTAINING PROTEIN"/>
    <property type="match status" value="1"/>
</dbReference>
<feature type="compositionally biased region" description="Low complexity" evidence="2">
    <location>
        <begin position="106"/>
        <end position="118"/>
    </location>
</feature>
<dbReference type="GO" id="GO:0003723">
    <property type="term" value="F:RNA binding"/>
    <property type="evidence" value="ECO:0007669"/>
    <property type="project" value="InterPro"/>
</dbReference>
<dbReference type="PANTHER" id="PTHR47926:SF510">
    <property type="entry name" value="PENTATRICOPEPTIDE REPEAT-CONTAINING PROTEIN"/>
    <property type="match status" value="1"/>
</dbReference>
<keyword evidence="4" id="KW-1185">Reference proteome</keyword>
<dbReference type="InterPro" id="IPR046960">
    <property type="entry name" value="PPR_At4g14850-like_plant"/>
</dbReference>
<accession>A0A5P1E291</accession>
<dbReference type="Gramene" id="ONK56083">
    <property type="protein sequence ID" value="ONK56083"/>
    <property type="gene ID" value="A4U43_C10F3960"/>
</dbReference>
<dbReference type="AlphaFoldDB" id="A0A5P1E291"/>
<feature type="region of interest" description="Disordered" evidence="2">
    <location>
        <begin position="29"/>
        <end position="63"/>
    </location>
</feature>
<feature type="compositionally biased region" description="Pro residues" evidence="2">
    <location>
        <begin position="93"/>
        <end position="105"/>
    </location>
</feature>
<evidence type="ECO:0000313" key="3">
    <source>
        <dbReference type="EMBL" id="ONK56083.1"/>
    </source>
</evidence>
<dbReference type="EMBL" id="CM007390">
    <property type="protein sequence ID" value="ONK56083.1"/>
    <property type="molecule type" value="Genomic_DNA"/>
</dbReference>
<evidence type="ECO:0000313" key="4">
    <source>
        <dbReference type="Proteomes" id="UP000243459"/>
    </source>
</evidence>
<reference evidence="4" key="1">
    <citation type="journal article" date="2017" name="Nat. Commun.">
        <title>The asparagus genome sheds light on the origin and evolution of a young Y chromosome.</title>
        <authorList>
            <person name="Harkess A."/>
            <person name="Zhou J."/>
            <person name="Xu C."/>
            <person name="Bowers J.E."/>
            <person name="Van der Hulst R."/>
            <person name="Ayyampalayam S."/>
            <person name="Mercati F."/>
            <person name="Riccardi P."/>
            <person name="McKain M.R."/>
            <person name="Kakrana A."/>
            <person name="Tang H."/>
            <person name="Ray J."/>
            <person name="Groenendijk J."/>
            <person name="Arikit S."/>
            <person name="Mathioni S.M."/>
            <person name="Nakano M."/>
            <person name="Shan H."/>
            <person name="Telgmann-Rauber A."/>
            <person name="Kanno A."/>
            <person name="Yue Z."/>
            <person name="Chen H."/>
            <person name="Li W."/>
            <person name="Chen Y."/>
            <person name="Xu X."/>
            <person name="Zhang Y."/>
            <person name="Luo S."/>
            <person name="Chen H."/>
            <person name="Gao J."/>
            <person name="Mao Z."/>
            <person name="Pires J.C."/>
            <person name="Luo M."/>
            <person name="Kudrna D."/>
            <person name="Wing R.A."/>
            <person name="Meyers B.C."/>
            <person name="Yi K."/>
            <person name="Kong H."/>
            <person name="Lavrijsen P."/>
            <person name="Sunseri F."/>
            <person name="Falavigna A."/>
            <person name="Ye Y."/>
            <person name="Leebens-Mack J.H."/>
            <person name="Chen G."/>
        </authorList>
    </citation>
    <scope>NUCLEOTIDE SEQUENCE [LARGE SCALE GENOMIC DNA]</scope>
    <source>
        <strain evidence="4">cv. DH0086</strain>
    </source>
</reference>
<evidence type="ECO:0000256" key="2">
    <source>
        <dbReference type="SAM" id="MobiDB-lite"/>
    </source>
</evidence>
<dbReference type="InterPro" id="IPR002885">
    <property type="entry name" value="PPR_rpt"/>
</dbReference>
<evidence type="ECO:0000256" key="1">
    <source>
        <dbReference type="ARBA" id="ARBA00022737"/>
    </source>
</evidence>
<gene>
    <name evidence="3" type="ORF">A4U43_C10F3960</name>
</gene>
<sequence>MLLRTLILHSISHHSLPLLARNPTIANPLNSSSPAPPTSFLNLLSSRPAAQPRPPLQRPASTLSPHAPLPILANPTNHLLTLLLLLADFSSSSPPPSPSPRPLLPRPTSSQRYTPLISRPRRRSLLNHTALFSTSSQGHAPTACPPSVRPRPGMWVHRYAMSRGGDLCGNIRVANSFIDMYSRCGRIDLACQGMWVHRYAMSRGGDLCGNIRVANSFIDMYSRCGRIDLACQVFDGVDTSRRTRVTWNSMIVGFAINGCCRA</sequence>